<reference evidence="1" key="1">
    <citation type="journal article" date="2020" name="Stud. Mycol.">
        <title>101 Dothideomycetes genomes: a test case for predicting lifestyles and emergence of pathogens.</title>
        <authorList>
            <person name="Haridas S."/>
            <person name="Albert R."/>
            <person name="Binder M."/>
            <person name="Bloem J."/>
            <person name="Labutti K."/>
            <person name="Salamov A."/>
            <person name="Andreopoulos B."/>
            <person name="Baker S."/>
            <person name="Barry K."/>
            <person name="Bills G."/>
            <person name="Bluhm B."/>
            <person name="Cannon C."/>
            <person name="Castanera R."/>
            <person name="Culley D."/>
            <person name="Daum C."/>
            <person name="Ezra D."/>
            <person name="Gonzalez J."/>
            <person name="Henrissat B."/>
            <person name="Kuo A."/>
            <person name="Liang C."/>
            <person name="Lipzen A."/>
            <person name="Lutzoni F."/>
            <person name="Magnuson J."/>
            <person name="Mondo S."/>
            <person name="Nolan M."/>
            <person name="Ohm R."/>
            <person name="Pangilinan J."/>
            <person name="Park H.-J."/>
            <person name="Ramirez L."/>
            <person name="Alfaro M."/>
            <person name="Sun H."/>
            <person name="Tritt A."/>
            <person name="Yoshinaga Y."/>
            <person name="Zwiers L.-H."/>
            <person name="Turgeon B."/>
            <person name="Goodwin S."/>
            <person name="Spatafora J."/>
            <person name="Crous P."/>
            <person name="Grigoriev I."/>
        </authorList>
    </citation>
    <scope>NUCLEOTIDE SEQUENCE</scope>
    <source>
        <strain evidence="1">ATCC 200398</strain>
    </source>
</reference>
<keyword evidence="2" id="KW-1185">Reference proteome</keyword>
<evidence type="ECO:0000313" key="1">
    <source>
        <dbReference type="EMBL" id="KAF2463812.1"/>
    </source>
</evidence>
<gene>
    <name evidence="1" type="ORF">BDR25DRAFT_397004</name>
</gene>
<name>A0ACB6QBQ8_9PLEO</name>
<accession>A0ACB6QBQ8</accession>
<comment type="caution">
    <text evidence="1">The sequence shown here is derived from an EMBL/GenBank/DDBJ whole genome shotgun (WGS) entry which is preliminary data.</text>
</comment>
<dbReference type="Proteomes" id="UP000799755">
    <property type="component" value="Unassembled WGS sequence"/>
</dbReference>
<proteinExistence type="predicted"/>
<dbReference type="EMBL" id="MU003546">
    <property type="protein sequence ID" value="KAF2463812.1"/>
    <property type="molecule type" value="Genomic_DNA"/>
</dbReference>
<sequence>MKLDHGHRCGTNNSLVELFLLLDNSSPTCSSLTYPKYQILQNNCLRIAESDGDSDASAESTGSIKTPATAMDHHAFCFTTSRIQAMIANTMATSFVRLRMKARTVARTSVKGNTQAGEARKEDRKANVKELREFLKNVKESLDLQVYYDLGIRRGAGSAVNHYNSKLINVVQKFLIQTKNLLWIYVEEARQGLVKHYHIHKSYSARGGTNDFGKVTSHMLWWCLQLRSSPRSIICLYSRTTAAYDLHMLPVIVQSPRFLIISALLEGLTGGEPKSKINS</sequence>
<protein>
    <submittedName>
        <fullName evidence="1">Uncharacterized protein</fullName>
    </submittedName>
</protein>
<evidence type="ECO:0000313" key="2">
    <source>
        <dbReference type="Proteomes" id="UP000799755"/>
    </source>
</evidence>
<organism evidence="1 2">
    <name type="scientific">Lindgomyces ingoldianus</name>
    <dbReference type="NCBI Taxonomy" id="673940"/>
    <lineage>
        <taxon>Eukaryota</taxon>
        <taxon>Fungi</taxon>
        <taxon>Dikarya</taxon>
        <taxon>Ascomycota</taxon>
        <taxon>Pezizomycotina</taxon>
        <taxon>Dothideomycetes</taxon>
        <taxon>Pleosporomycetidae</taxon>
        <taxon>Pleosporales</taxon>
        <taxon>Lindgomycetaceae</taxon>
        <taxon>Lindgomyces</taxon>
    </lineage>
</organism>